<reference evidence="2" key="1">
    <citation type="submission" date="2020-06" db="EMBL/GenBank/DDBJ databases">
        <title>Draft genome of Bugula neritina, a colonial animal packing powerful symbionts and potential medicines.</title>
        <authorList>
            <person name="Rayko M."/>
        </authorList>
    </citation>
    <scope>NUCLEOTIDE SEQUENCE [LARGE SCALE GENOMIC DNA]</scope>
    <source>
        <strain evidence="2">Kwan_BN1</strain>
    </source>
</reference>
<gene>
    <name evidence="2" type="ORF">EB796_008133</name>
</gene>
<dbReference type="AlphaFoldDB" id="A0A7J7K4J7"/>
<proteinExistence type="predicted"/>
<evidence type="ECO:0000256" key="1">
    <source>
        <dbReference type="SAM" id="Phobius"/>
    </source>
</evidence>
<evidence type="ECO:0000313" key="2">
    <source>
        <dbReference type="EMBL" id="KAF6033560.1"/>
    </source>
</evidence>
<feature type="transmembrane region" description="Helical" evidence="1">
    <location>
        <begin position="6"/>
        <end position="24"/>
    </location>
</feature>
<keyword evidence="1" id="KW-1133">Transmembrane helix</keyword>
<evidence type="ECO:0000313" key="3">
    <source>
        <dbReference type="Proteomes" id="UP000593567"/>
    </source>
</evidence>
<keyword evidence="1" id="KW-0472">Membrane</keyword>
<dbReference type="EMBL" id="VXIV02001298">
    <property type="protein sequence ID" value="KAF6033560.1"/>
    <property type="molecule type" value="Genomic_DNA"/>
</dbReference>
<protein>
    <submittedName>
        <fullName evidence="2">Uncharacterized protein</fullName>
    </submittedName>
</protein>
<organism evidence="2 3">
    <name type="scientific">Bugula neritina</name>
    <name type="common">Brown bryozoan</name>
    <name type="synonym">Sertularia neritina</name>
    <dbReference type="NCBI Taxonomy" id="10212"/>
    <lineage>
        <taxon>Eukaryota</taxon>
        <taxon>Metazoa</taxon>
        <taxon>Spiralia</taxon>
        <taxon>Lophotrochozoa</taxon>
        <taxon>Bryozoa</taxon>
        <taxon>Gymnolaemata</taxon>
        <taxon>Cheilostomatida</taxon>
        <taxon>Flustrina</taxon>
        <taxon>Buguloidea</taxon>
        <taxon>Bugulidae</taxon>
        <taxon>Bugula</taxon>
    </lineage>
</organism>
<keyword evidence="1" id="KW-0812">Transmembrane</keyword>
<accession>A0A7J7K4J7</accession>
<keyword evidence="3" id="KW-1185">Reference proteome</keyword>
<comment type="caution">
    <text evidence="2">The sequence shown here is derived from an EMBL/GenBank/DDBJ whole genome shotgun (WGS) entry which is preliminary data.</text>
</comment>
<dbReference type="Proteomes" id="UP000593567">
    <property type="component" value="Unassembled WGS sequence"/>
</dbReference>
<sequence>MWPFHMFYLYIIYQFIFFYTKKIYSAKKRRERSHGNLTVITLRLTHFYTHMTYHCLLRPSVNIVSYNY</sequence>
<name>A0A7J7K4J7_BUGNE</name>